<dbReference type="PANTHER" id="PTHR24126:SF14">
    <property type="entry name" value="ANK_REP_REGION DOMAIN-CONTAINING PROTEIN"/>
    <property type="match status" value="1"/>
</dbReference>
<evidence type="ECO:0000313" key="4">
    <source>
        <dbReference type="Proteomes" id="UP000186817"/>
    </source>
</evidence>
<reference evidence="3 4" key="1">
    <citation type="submission" date="2016-02" db="EMBL/GenBank/DDBJ databases">
        <title>Genome analysis of coral dinoflagellate symbionts highlights evolutionary adaptations to a symbiotic lifestyle.</title>
        <authorList>
            <person name="Aranda M."/>
            <person name="Li Y."/>
            <person name="Liew Y.J."/>
            <person name="Baumgarten S."/>
            <person name="Simakov O."/>
            <person name="Wilson M."/>
            <person name="Piel J."/>
            <person name="Ashoor H."/>
            <person name="Bougouffa S."/>
            <person name="Bajic V.B."/>
            <person name="Ryu T."/>
            <person name="Ravasi T."/>
            <person name="Bayer T."/>
            <person name="Micklem G."/>
            <person name="Kim H."/>
            <person name="Bhak J."/>
            <person name="Lajeunesse T.C."/>
            <person name="Voolstra C.R."/>
        </authorList>
    </citation>
    <scope>NUCLEOTIDE SEQUENCE [LARGE SCALE GENOMIC DNA]</scope>
    <source>
        <strain evidence="3 4">CCMP2467</strain>
    </source>
</reference>
<dbReference type="PRINTS" id="PR01415">
    <property type="entry name" value="ANKYRIN"/>
</dbReference>
<dbReference type="OrthoDB" id="448960at2759"/>
<sequence length="413" mass="44864">MTPLTCASAYGHVEIVRLLLEAGAAVDLTDRQGNTALTLATANGHIEALRLLLGAGANIGQTDKDGRTALSWASSIGHVKAAELLLEAGADTNATDHGLNTSLIWASANGHAEILRLLLEVGAAKNCTDHNGRTALMRAAGNGRAEAVRLLLEAGADSEIRDHQGRTALVGASAKGHSDVVRILSEQKQGTCTCLKSAQSQGSMALSNGSTGGEGDPWLITEEQRGFIFWLEAELWIECVQDVVPETLHQAVARRPVEVAETDIEHQAGPQAACDWRPDTVEVVAEEERQMQTSLEVKPGKRNPEEPDVDQLLADGDEERYYQAAKAQQEMDEDAWVTECMKREDEEARRQLVEFQAAAYKDCESWTALNTPQLEGIRKRYSCADNDWGLPGTIGVVNVDFTTTSYVFDLTWE</sequence>
<proteinExistence type="predicted"/>
<comment type="caution">
    <text evidence="3">The sequence shown here is derived from an EMBL/GenBank/DDBJ whole genome shotgun (WGS) entry which is preliminary data.</text>
</comment>
<dbReference type="InterPro" id="IPR036770">
    <property type="entry name" value="Ankyrin_rpt-contain_sf"/>
</dbReference>
<evidence type="ECO:0000256" key="2">
    <source>
        <dbReference type="ARBA" id="ARBA00023043"/>
    </source>
</evidence>
<dbReference type="EMBL" id="LSRX01000073">
    <property type="protein sequence ID" value="OLQ10725.1"/>
    <property type="molecule type" value="Genomic_DNA"/>
</dbReference>
<keyword evidence="1" id="KW-0677">Repeat</keyword>
<keyword evidence="3" id="KW-0418">Kinase</keyword>
<evidence type="ECO:0000256" key="1">
    <source>
        <dbReference type="ARBA" id="ARBA00022737"/>
    </source>
</evidence>
<gene>
    <name evidence="3" type="primary">kidins220</name>
    <name evidence="3" type="ORF">AK812_SmicGene5532</name>
</gene>
<dbReference type="PROSITE" id="PS50297">
    <property type="entry name" value="ANK_REP_REGION"/>
    <property type="match status" value="4"/>
</dbReference>
<protein>
    <submittedName>
        <fullName evidence="3">Kinase D-interacting substrate of 220 kDa</fullName>
    </submittedName>
</protein>
<dbReference type="Proteomes" id="UP000186817">
    <property type="component" value="Unassembled WGS sequence"/>
</dbReference>
<dbReference type="PANTHER" id="PTHR24126">
    <property type="entry name" value="ANKYRIN REPEAT, PH AND SEC7 DOMAIN CONTAINING PROTEIN SECG-RELATED"/>
    <property type="match status" value="1"/>
</dbReference>
<evidence type="ECO:0000313" key="3">
    <source>
        <dbReference type="EMBL" id="OLQ10725.1"/>
    </source>
</evidence>
<dbReference type="AlphaFoldDB" id="A0A1Q9ETH8"/>
<dbReference type="SMART" id="SM00248">
    <property type="entry name" value="ANK"/>
    <property type="match status" value="6"/>
</dbReference>
<keyword evidence="4" id="KW-1185">Reference proteome</keyword>
<keyword evidence="2" id="KW-0040">ANK repeat</keyword>
<dbReference type="InterPro" id="IPR002110">
    <property type="entry name" value="Ankyrin_rpt"/>
</dbReference>
<dbReference type="SUPFAM" id="SSF48403">
    <property type="entry name" value="Ankyrin repeat"/>
    <property type="match status" value="1"/>
</dbReference>
<accession>A0A1Q9ETH8</accession>
<organism evidence="3 4">
    <name type="scientific">Symbiodinium microadriaticum</name>
    <name type="common">Dinoflagellate</name>
    <name type="synonym">Zooxanthella microadriatica</name>
    <dbReference type="NCBI Taxonomy" id="2951"/>
    <lineage>
        <taxon>Eukaryota</taxon>
        <taxon>Sar</taxon>
        <taxon>Alveolata</taxon>
        <taxon>Dinophyceae</taxon>
        <taxon>Suessiales</taxon>
        <taxon>Symbiodiniaceae</taxon>
        <taxon>Symbiodinium</taxon>
    </lineage>
</organism>
<name>A0A1Q9ETH8_SYMMI</name>
<dbReference type="Pfam" id="PF12796">
    <property type="entry name" value="Ank_2"/>
    <property type="match status" value="2"/>
</dbReference>
<dbReference type="GO" id="GO:0016301">
    <property type="term" value="F:kinase activity"/>
    <property type="evidence" value="ECO:0007669"/>
    <property type="project" value="UniProtKB-KW"/>
</dbReference>
<keyword evidence="3" id="KW-0808">Transferase</keyword>
<dbReference type="Gene3D" id="1.25.40.20">
    <property type="entry name" value="Ankyrin repeat-containing domain"/>
    <property type="match status" value="3"/>
</dbReference>
<dbReference type="PROSITE" id="PS50088">
    <property type="entry name" value="ANK_REPEAT"/>
    <property type="match status" value="5"/>
</dbReference>